<dbReference type="Gene3D" id="3.40.190.10">
    <property type="entry name" value="Periplasmic binding protein-like II"/>
    <property type="match status" value="1"/>
</dbReference>
<gene>
    <name evidence="2" type="ORF">SAMN05661093_05708</name>
</gene>
<evidence type="ECO:0000256" key="1">
    <source>
        <dbReference type="SAM" id="MobiDB-lite"/>
    </source>
</evidence>
<evidence type="ECO:0000313" key="2">
    <source>
        <dbReference type="EMBL" id="SMD18162.1"/>
    </source>
</evidence>
<dbReference type="Proteomes" id="UP000192674">
    <property type="component" value="Unassembled WGS sequence"/>
</dbReference>
<keyword evidence="2" id="KW-0762">Sugar transport</keyword>
<feature type="region of interest" description="Disordered" evidence="1">
    <location>
        <begin position="431"/>
        <end position="451"/>
    </location>
</feature>
<dbReference type="AlphaFoldDB" id="A0A1W2F8L7"/>
<name>A0A1W2F8L7_KIBAR</name>
<sequence>MVRLLAALTASALFVSGCSGSSSGGGSGDVTLEMWTFKQTHVKPLEAAAATFKQQTGITVKVTAYTPDDTFKSKVMSAASTKNLADVMEVHAAGEDFVLGGAGILADLKDTVNEGWKARFLKGTADAGLVSDLRYQRSLQPKAADAGIKQGQLFSVPFTTGAFGIVYANKAKLAAAGLDPAKPPATWADFISWLKTAQEKDPQSGGLTLGLKSSSTGFNWTLQPLAYAYLGKERYQALFGKDSGKAFGSPDGQQVLALYDQLTPYWTPGTQTLGIDDADRAFAQGKSTFNIGGTFTLAAIQQEGMKAGDVLAFSLPAAADGAVKNLKLAPLALTGLSMSAQTKNPDAVVKWMDFLTTVDQAGAFAKASLDLPGVDLGDKAGELLGPDLAALQQSFGDPGPQTYDAFDVAFQSPTYDQAIAGDALVKMSPLKQETPESTNRQLGTIIADSWK</sequence>
<protein>
    <submittedName>
        <fullName evidence="2">Multiple sugar transport system substrate-binding protein</fullName>
    </submittedName>
</protein>
<dbReference type="EMBL" id="FWXV01000005">
    <property type="protein sequence ID" value="SMD18162.1"/>
    <property type="molecule type" value="Genomic_DNA"/>
</dbReference>
<dbReference type="SUPFAM" id="SSF53850">
    <property type="entry name" value="Periplasmic binding protein-like II"/>
    <property type="match status" value="1"/>
</dbReference>
<dbReference type="PANTHER" id="PTHR43649:SF12">
    <property type="entry name" value="DIACETYLCHITOBIOSE BINDING PROTEIN DASA"/>
    <property type="match status" value="1"/>
</dbReference>
<keyword evidence="3" id="KW-1185">Reference proteome</keyword>
<accession>A0A1W2F8L7</accession>
<dbReference type="PROSITE" id="PS51257">
    <property type="entry name" value="PROKAR_LIPOPROTEIN"/>
    <property type="match status" value="1"/>
</dbReference>
<dbReference type="InterPro" id="IPR006059">
    <property type="entry name" value="SBP"/>
</dbReference>
<organism evidence="2 3">
    <name type="scientific">Kibdelosporangium aridum</name>
    <dbReference type="NCBI Taxonomy" id="2030"/>
    <lineage>
        <taxon>Bacteria</taxon>
        <taxon>Bacillati</taxon>
        <taxon>Actinomycetota</taxon>
        <taxon>Actinomycetes</taxon>
        <taxon>Pseudonocardiales</taxon>
        <taxon>Pseudonocardiaceae</taxon>
        <taxon>Kibdelosporangium</taxon>
    </lineage>
</organism>
<evidence type="ECO:0000313" key="3">
    <source>
        <dbReference type="Proteomes" id="UP000192674"/>
    </source>
</evidence>
<dbReference type="InterPro" id="IPR050490">
    <property type="entry name" value="Bact_solute-bd_prot1"/>
</dbReference>
<keyword evidence="2" id="KW-0813">Transport</keyword>
<dbReference type="Pfam" id="PF13416">
    <property type="entry name" value="SBP_bac_8"/>
    <property type="match status" value="1"/>
</dbReference>
<dbReference type="PANTHER" id="PTHR43649">
    <property type="entry name" value="ARABINOSE-BINDING PROTEIN-RELATED"/>
    <property type="match status" value="1"/>
</dbReference>
<proteinExistence type="predicted"/>
<reference evidence="2 3" key="1">
    <citation type="submission" date="2017-04" db="EMBL/GenBank/DDBJ databases">
        <authorList>
            <person name="Afonso C.L."/>
            <person name="Miller P.J."/>
            <person name="Scott M.A."/>
            <person name="Spackman E."/>
            <person name="Goraichik I."/>
            <person name="Dimitrov K.M."/>
            <person name="Suarez D.L."/>
            <person name="Swayne D.E."/>
        </authorList>
    </citation>
    <scope>NUCLEOTIDE SEQUENCE [LARGE SCALE GENOMIC DNA]</scope>
    <source>
        <strain evidence="2 3">DSM 43828</strain>
    </source>
</reference>